<evidence type="ECO:0000256" key="4">
    <source>
        <dbReference type="ARBA" id="ARBA00022989"/>
    </source>
</evidence>
<dbReference type="InterPro" id="IPR025287">
    <property type="entry name" value="WAK_GUB"/>
</dbReference>
<evidence type="ECO:0000259" key="6">
    <source>
        <dbReference type="Pfam" id="PF13947"/>
    </source>
</evidence>
<reference evidence="7 8" key="1">
    <citation type="submission" date="2013-09" db="EMBL/GenBank/DDBJ databases">
        <title>Corchorus capsularis genome sequencing.</title>
        <authorList>
            <person name="Alam M."/>
            <person name="Haque M.S."/>
            <person name="Islam M.S."/>
            <person name="Emdad E.M."/>
            <person name="Islam M.M."/>
            <person name="Ahmed B."/>
            <person name="Halim A."/>
            <person name="Hossen Q.M.M."/>
            <person name="Hossain M.Z."/>
            <person name="Ahmed R."/>
            <person name="Khan M.M."/>
            <person name="Islam R."/>
            <person name="Rashid M.M."/>
            <person name="Khan S.A."/>
            <person name="Rahman M.S."/>
            <person name="Alam M."/>
        </authorList>
    </citation>
    <scope>NUCLEOTIDE SEQUENCE [LARGE SCALE GENOMIC DNA]</scope>
    <source>
        <strain evidence="8">cv. CVL-1</strain>
        <tissue evidence="7">Whole seedling</tissue>
    </source>
</reference>
<dbReference type="STRING" id="210143.A0A1R3JV74"/>
<name>A0A1R3JV74_COCAP</name>
<evidence type="ECO:0000256" key="2">
    <source>
        <dbReference type="ARBA" id="ARBA00022692"/>
    </source>
</evidence>
<evidence type="ECO:0000256" key="1">
    <source>
        <dbReference type="ARBA" id="ARBA00004167"/>
    </source>
</evidence>
<organism evidence="7 8">
    <name type="scientific">Corchorus capsularis</name>
    <name type="common">Jute</name>
    <dbReference type="NCBI Taxonomy" id="210143"/>
    <lineage>
        <taxon>Eukaryota</taxon>
        <taxon>Viridiplantae</taxon>
        <taxon>Streptophyta</taxon>
        <taxon>Embryophyta</taxon>
        <taxon>Tracheophyta</taxon>
        <taxon>Spermatophyta</taxon>
        <taxon>Magnoliopsida</taxon>
        <taxon>eudicotyledons</taxon>
        <taxon>Gunneridae</taxon>
        <taxon>Pentapetalae</taxon>
        <taxon>rosids</taxon>
        <taxon>malvids</taxon>
        <taxon>Malvales</taxon>
        <taxon>Malvaceae</taxon>
        <taxon>Grewioideae</taxon>
        <taxon>Apeibeae</taxon>
        <taxon>Corchorus</taxon>
    </lineage>
</organism>
<proteinExistence type="predicted"/>
<dbReference type="Proteomes" id="UP000188268">
    <property type="component" value="Unassembled WGS sequence"/>
</dbReference>
<dbReference type="PANTHER" id="PTHR33491">
    <property type="entry name" value="OSJNBA0016N04.9 PROTEIN"/>
    <property type="match status" value="1"/>
</dbReference>
<comment type="subcellular location">
    <subcellularLocation>
        <location evidence="1">Membrane</location>
        <topology evidence="1">Single-pass membrane protein</topology>
    </subcellularLocation>
</comment>
<keyword evidence="5" id="KW-0472">Membrane</keyword>
<comment type="caution">
    <text evidence="7">The sequence shown here is derived from an EMBL/GenBank/DDBJ whole genome shotgun (WGS) entry which is preliminary data.</text>
</comment>
<accession>A0A1R3JV74</accession>
<dbReference type="Gramene" id="OMO98651">
    <property type="protein sequence ID" value="OMO98651"/>
    <property type="gene ID" value="CCACVL1_04129"/>
</dbReference>
<evidence type="ECO:0000256" key="3">
    <source>
        <dbReference type="ARBA" id="ARBA00022729"/>
    </source>
</evidence>
<gene>
    <name evidence="7" type="ORF">CCACVL1_04129</name>
</gene>
<keyword evidence="3" id="KW-0732">Signal</keyword>
<dbReference type="Pfam" id="PF13947">
    <property type="entry name" value="GUB_WAK_bind"/>
    <property type="match status" value="1"/>
</dbReference>
<keyword evidence="8" id="KW-1185">Reference proteome</keyword>
<dbReference type="GO" id="GO:0030247">
    <property type="term" value="F:polysaccharide binding"/>
    <property type="evidence" value="ECO:0007669"/>
    <property type="project" value="InterPro"/>
</dbReference>
<keyword evidence="4" id="KW-1133">Transmembrane helix</keyword>
<evidence type="ECO:0000313" key="7">
    <source>
        <dbReference type="EMBL" id="OMO98651.1"/>
    </source>
</evidence>
<dbReference type="OrthoDB" id="970809at2759"/>
<dbReference type="GO" id="GO:0016020">
    <property type="term" value="C:membrane"/>
    <property type="evidence" value="ECO:0007669"/>
    <property type="project" value="UniProtKB-SubCell"/>
</dbReference>
<evidence type="ECO:0000313" key="8">
    <source>
        <dbReference type="Proteomes" id="UP000188268"/>
    </source>
</evidence>
<dbReference type="AlphaFoldDB" id="A0A1R3JV74"/>
<evidence type="ECO:0000256" key="5">
    <source>
        <dbReference type="ARBA" id="ARBA00023136"/>
    </source>
</evidence>
<keyword evidence="2" id="KW-0812">Transmembrane</keyword>
<protein>
    <recommendedName>
        <fullName evidence="6">Wall-associated receptor kinase galacturonan-binding domain-containing protein</fullName>
    </recommendedName>
</protein>
<sequence>MSGDCQETCGNNVSIPYPFGIGKGCYFPNSWFEVTCNKSKPFLKRLNLELLHSYSDSIVVNNPVIYFNCGGNNNNGKSEVDNNVTAAAGAFTHILAGSPFSFSSANSFGSAGYGGNLATIFSNQIPISGCLQPGFGNGNYCYIGEDTPENLAYLGAKMTQIIFPGAQESNRCSSAFIFDQSTVYYSDVLPRVSIDIETRHVPARLDWNTTGLRCDLSGPDCKEPGAPDRVVCNESRCGDVVIEFPFGTKAGCYMNEWFKVTCNKTG</sequence>
<feature type="domain" description="Wall-associated receptor kinase galacturonan-binding" evidence="6">
    <location>
        <begin position="5"/>
        <end position="44"/>
    </location>
</feature>
<dbReference type="EMBL" id="AWWV01007042">
    <property type="protein sequence ID" value="OMO98651.1"/>
    <property type="molecule type" value="Genomic_DNA"/>
</dbReference>